<accession>A0A2T4UD42</accession>
<proteinExistence type="predicted"/>
<sequence length="92" mass="10102">MAEPKYGKTKSGTPITDELIGKLAADAEKGYDVDETLERRRGRPPMGTAAATVESVRLDPELRRALAERAEQDDATTSAVIREALRRYLDVA</sequence>
<reference evidence="2 3" key="1">
    <citation type="submission" date="2018-03" db="EMBL/GenBank/DDBJ databases">
        <title>Aquarubrobacter algicola gen. nov., sp. nov., a novel actinobacterium isolated from shallow eutrophic lake during the end of cyanobacterial harmful algal blooms.</title>
        <authorList>
            <person name="Chun S.J."/>
        </authorList>
    </citation>
    <scope>NUCLEOTIDE SEQUENCE [LARGE SCALE GENOMIC DNA]</scope>
    <source>
        <strain evidence="2 3">Seoho-28</strain>
    </source>
</reference>
<dbReference type="Pfam" id="PF01402">
    <property type="entry name" value="RHH_1"/>
    <property type="match status" value="1"/>
</dbReference>
<organism evidence="2 3">
    <name type="scientific">Paraconexibacter algicola</name>
    <dbReference type="NCBI Taxonomy" id="2133960"/>
    <lineage>
        <taxon>Bacteria</taxon>
        <taxon>Bacillati</taxon>
        <taxon>Actinomycetota</taxon>
        <taxon>Thermoleophilia</taxon>
        <taxon>Solirubrobacterales</taxon>
        <taxon>Paraconexibacteraceae</taxon>
        <taxon>Paraconexibacter</taxon>
    </lineage>
</organism>
<dbReference type="InterPro" id="IPR010985">
    <property type="entry name" value="Ribbon_hlx_hlx"/>
</dbReference>
<name>A0A2T4UD42_9ACTN</name>
<dbReference type="AlphaFoldDB" id="A0A2T4UD42"/>
<dbReference type="NCBIfam" id="NF041551">
    <property type="entry name" value="YlcI_YnfO_N"/>
    <property type="match status" value="1"/>
</dbReference>
<protein>
    <submittedName>
        <fullName evidence="2">CopG family transcriptional regulator</fullName>
    </submittedName>
</protein>
<dbReference type="SUPFAM" id="SSF47598">
    <property type="entry name" value="Ribbon-helix-helix"/>
    <property type="match status" value="1"/>
</dbReference>
<dbReference type="EMBL" id="PYYB01000003">
    <property type="protein sequence ID" value="PTL55372.1"/>
    <property type="molecule type" value="Genomic_DNA"/>
</dbReference>
<dbReference type="Proteomes" id="UP000240739">
    <property type="component" value="Unassembled WGS sequence"/>
</dbReference>
<evidence type="ECO:0000313" key="3">
    <source>
        <dbReference type="Proteomes" id="UP000240739"/>
    </source>
</evidence>
<gene>
    <name evidence="2" type="ORF">C7Y72_17060</name>
</gene>
<comment type="caution">
    <text evidence="2">The sequence shown here is derived from an EMBL/GenBank/DDBJ whole genome shotgun (WGS) entry which is preliminary data.</text>
</comment>
<feature type="domain" description="Ribbon-helix-helix protein CopG" evidence="1">
    <location>
        <begin position="55"/>
        <end position="90"/>
    </location>
</feature>
<dbReference type="OrthoDB" id="3710927at2"/>
<evidence type="ECO:0000313" key="2">
    <source>
        <dbReference type="EMBL" id="PTL55372.1"/>
    </source>
</evidence>
<dbReference type="GO" id="GO:0006355">
    <property type="term" value="P:regulation of DNA-templated transcription"/>
    <property type="evidence" value="ECO:0007669"/>
    <property type="project" value="InterPro"/>
</dbReference>
<keyword evidence="3" id="KW-1185">Reference proteome</keyword>
<evidence type="ECO:0000259" key="1">
    <source>
        <dbReference type="Pfam" id="PF01402"/>
    </source>
</evidence>
<dbReference type="InterPro" id="IPR002145">
    <property type="entry name" value="CopG"/>
</dbReference>
<dbReference type="CDD" id="cd21631">
    <property type="entry name" value="RHH_CopG_NikR-like"/>
    <property type="match status" value="1"/>
</dbReference>